<dbReference type="Pfam" id="PF13741">
    <property type="entry name" value="MRP-S25"/>
    <property type="match status" value="1"/>
</dbReference>
<sequence>MGRYDFRPLRVRQTAQALFDSKRNPNLPQWYDIVGDIPPGETLARPVLRAPKVRRARKASKLFKPLPIAYAEDKLRSEFFGEHPWELARPRLVVENTGNDAKGYDWSKITQRGKQLDGESVVQRQLWLMQNHGHSKATAYDVARREFYAHRHRAEIRSRIAKEEAQHVGAYFGKGPLEVGMELEDRSWESWKKWASIQIEDQQAMRAQMFSGQQDESGEQDDMSASEYDQAVEELGNADSTPNTPQS</sequence>
<keyword evidence="9" id="KW-1185">Reference proteome</keyword>
<keyword evidence="5 6" id="KW-0687">Ribonucleoprotein</keyword>
<keyword evidence="4 6" id="KW-0496">Mitochondrion</keyword>
<dbReference type="InterPro" id="IPR016939">
    <property type="entry name" value="Ribosomal_mS23_fun"/>
</dbReference>
<dbReference type="EMBL" id="ML979132">
    <property type="protein sequence ID" value="KAF1921754.1"/>
    <property type="molecule type" value="Genomic_DNA"/>
</dbReference>
<dbReference type="PANTHER" id="PTHR37799">
    <property type="entry name" value="37S RIBOSOMAL PROTEIN S25, MITOCHONDRIAL"/>
    <property type="match status" value="1"/>
</dbReference>
<reference evidence="8" key="1">
    <citation type="journal article" date="2020" name="Stud. Mycol.">
        <title>101 Dothideomycetes genomes: a test case for predicting lifestyles and emergence of pathogens.</title>
        <authorList>
            <person name="Haridas S."/>
            <person name="Albert R."/>
            <person name="Binder M."/>
            <person name="Bloem J."/>
            <person name="Labutti K."/>
            <person name="Salamov A."/>
            <person name="Andreopoulos B."/>
            <person name="Baker S."/>
            <person name="Barry K."/>
            <person name="Bills G."/>
            <person name="Bluhm B."/>
            <person name="Cannon C."/>
            <person name="Castanera R."/>
            <person name="Culley D."/>
            <person name="Daum C."/>
            <person name="Ezra D."/>
            <person name="Gonzalez J."/>
            <person name="Henrissat B."/>
            <person name="Kuo A."/>
            <person name="Liang C."/>
            <person name="Lipzen A."/>
            <person name="Lutzoni F."/>
            <person name="Magnuson J."/>
            <person name="Mondo S."/>
            <person name="Nolan M."/>
            <person name="Ohm R."/>
            <person name="Pangilinan J."/>
            <person name="Park H.-J."/>
            <person name="Ramirez L."/>
            <person name="Alfaro M."/>
            <person name="Sun H."/>
            <person name="Tritt A."/>
            <person name="Yoshinaga Y."/>
            <person name="Zwiers L.-H."/>
            <person name="Turgeon B."/>
            <person name="Goodwin S."/>
            <person name="Spatafora J."/>
            <person name="Crous P."/>
            <person name="Grigoriev I."/>
        </authorList>
    </citation>
    <scope>NUCLEOTIDE SEQUENCE</scope>
    <source>
        <strain evidence="8">HMLAC05119</strain>
    </source>
</reference>
<evidence type="ECO:0000256" key="7">
    <source>
        <dbReference type="SAM" id="MobiDB-lite"/>
    </source>
</evidence>
<dbReference type="OrthoDB" id="5542239at2759"/>
<evidence type="ECO:0000256" key="5">
    <source>
        <dbReference type="ARBA" id="ARBA00023274"/>
    </source>
</evidence>
<proteinExistence type="inferred from homology"/>
<dbReference type="GO" id="GO:0003735">
    <property type="term" value="F:structural constituent of ribosome"/>
    <property type="evidence" value="ECO:0007669"/>
    <property type="project" value="UniProtKB-UniRule"/>
</dbReference>
<organism evidence="8 9">
    <name type="scientific">Ampelomyces quisqualis</name>
    <name type="common">Powdery mildew agent</name>
    <dbReference type="NCBI Taxonomy" id="50730"/>
    <lineage>
        <taxon>Eukaryota</taxon>
        <taxon>Fungi</taxon>
        <taxon>Dikarya</taxon>
        <taxon>Ascomycota</taxon>
        <taxon>Pezizomycotina</taxon>
        <taxon>Dothideomycetes</taxon>
        <taxon>Pleosporomycetidae</taxon>
        <taxon>Pleosporales</taxon>
        <taxon>Pleosporineae</taxon>
        <taxon>Phaeosphaeriaceae</taxon>
        <taxon>Ampelomyces</taxon>
    </lineage>
</organism>
<comment type="subcellular location">
    <subcellularLocation>
        <location evidence="1 6">Mitochondrion</location>
    </subcellularLocation>
</comment>
<comment type="similarity">
    <text evidence="2">Belongs to the mitochondrion-specific ribosomal protein mS23 family.</text>
</comment>
<evidence type="ECO:0000256" key="6">
    <source>
        <dbReference type="PIRNR" id="PIRNR029764"/>
    </source>
</evidence>
<comment type="subunit">
    <text evidence="6">Component of the mitochondrial small ribosomal subunit.</text>
</comment>
<feature type="compositionally biased region" description="Polar residues" evidence="7">
    <location>
        <begin position="238"/>
        <end position="247"/>
    </location>
</feature>
<dbReference type="AlphaFoldDB" id="A0A6A5R402"/>
<evidence type="ECO:0000256" key="3">
    <source>
        <dbReference type="ARBA" id="ARBA00022980"/>
    </source>
</evidence>
<dbReference type="GO" id="GO:0005763">
    <property type="term" value="C:mitochondrial small ribosomal subunit"/>
    <property type="evidence" value="ECO:0007669"/>
    <property type="project" value="UniProtKB-UniRule"/>
</dbReference>
<gene>
    <name evidence="8" type="ORF">BDU57DRAFT_510729</name>
</gene>
<feature type="region of interest" description="Disordered" evidence="7">
    <location>
        <begin position="205"/>
        <end position="247"/>
    </location>
</feature>
<dbReference type="PIRSF" id="PIRSF029764">
    <property type="entry name" value="RSM25"/>
    <property type="match status" value="1"/>
</dbReference>
<accession>A0A6A5R402</accession>
<evidence type="ECO:0000313" key="8">
    <source>
        <dbReference type="EMBL" id="KAF1921754.1"/>
    </source>
</evidence>
<dbReference type="PANTHER" id="PTHR37799:SF1">
    <property type="entry name" value="SMALL RIBOSOMAL SUBUNIT PROTEIN MS23"/>
    <property type="match status" value="1"/>
</dbReference>
<protein>
    <recommendedName>
        <fullName evidence="6">37S ribosomal protein S25, mitochondrial</fullName>
    </recommendedName>
</protein>
<keyword evidence="3 6" id="KW-0689">Ribosomal protein</keyword>
<name>A0A6A5R402_AMPQU</name>
<dbReference type="Proteomes" id="UP000800096">
    <property type="component" value="Unassembled WGS sequence"/>
</dbReference>
<evidence type="ECO:0000313" key="9">
    <source>
        <dbReference type="Proteomes" id="UP000800096"/>
    </source>
</evidence>
<evidence type="ECO:0000256" key="1">
    <source>
        <dbReference type="ARBA" id="ARBA00004173"/>
    </source>
</evidence>
<evidence type="ECO:0000256" key="4">
    <source>
        <dbReference type="ARBA" id="ARBA00023128"/>
    </source>
</evidence>
<evidence type="ECO:0000256" key="2">
    <source>
        <dbReference type="ARBA" id="ARBA00009864"/>
    </source>
</evidence>